<comment type="caution">
    <text evidence="1">The sequence shown here is derived from an EMBL/GenBank/DDBJ whole genome shotgun (WGS) entry which is preliminary data.</text>
</comment>
<organism evidence="1 2">
    <name type="scientific">Fodinicurvata halophila</name>
    <dbReference type="NCBI Taxonomy" id="1419723"/>
    <lineage>
        <taxon>Bacteria</taxon>
        <taxon>Pseudomonadati</taxon>
        <taxon>Pseudomonadota</taxon>
        <taxon>Alphaproteobacteria</taxon>
        <taxon>Rhodospirillales</taxon>
        <taxon>Rhodovibrionaceae</taxon>
        <taxon>Fodinicurvata</taxon>
    </lineage>
</organism>
<evidence type="ECO:0000313" key="1">
    <source>
        <dbReference type="EMBL" id="MFC4353321.1"/>
    </source>
</evidence>
<evidence type="ECO:0000313" key="2">
    <source>
        <dbReference type="Proteomes" id="UP001595799"/>
    </source>
</evidence>
<accession>A0ABV8URG9</accession>
<reference evidence="2" key="1">
    <citation type="journal article" date="2019" name="Int. J. Syst. Evol. Microbiol.">
        <title>The Global Catalogue of Microorganisms (GCM) 10K type strain sequencing project: providing services to taxonomists for standard genome sequencing and annotation.</title>
        <authorList>
            <consortium name="The Broad Institute Genomics Platform"/>
            <consortium name="The Broad Institute Genome Sequencing Center for Infectious Disease"/>
            <person name="Wu L."/>
            <person name="Ma J."/>
        </authorList>
    </citation>
    <scope>NUCLEOTIDE SEQUENCE [LARGE SCALE GENOMIC DNA]</scope>
    <source>
        <strain evidence="2">CECT 8472</strain>
    </source>
</reference>
<keyword evidence="2" id="KW-1185">Reference proteome</keyword>
<name>A0ABV8URG9_9PROT</name>
<dbReference type="Proteomes" id="UP001595799">
    <property type="component" value="Unassembled WGS sequence"/>
</dbReference>
<proteinExistence type="predicted"/>
<protein>
    <submittedName>
        <fullName evidence="1">Uncharacterized protein</fullName>
    </submittedName>
</protein>
<gene>
    <name evidence="1" type="ORF">ACFOW6_17365</name>
</gene>
<sequence length="82" mass="9100">MERPYPTGTAFVDPAFDNAYTAFNPSAEEAVVMATFLDAPDEGKRTIPIDEDEGERSWKRNAALIPELIPHGAGMTLFLKMR</sequence>
<dbReference type="RefSeq" id="WP_382423695.1">
    <property type="nucleotide sequence ID" value="NZ_JBHSCW010000011.1"/>
</dbReference>
<dbReference type="EMBL" id="JBHSCW010000011">
    <property type="protein sequence ID" value="MFC4353321.1"/>
    <property type="molecule type" value="Genomic_DNA"/>
</dbReference>